<feature type="signal peptide" evidence="1">
    <location>
        <begin position="1"/>
        <end position="17"/>
    </location>
</feature>
<accession>A0A4Z2DGA7</accession>
<evidence type="ECO:0000313" key="3">
    <source>
        <dbReference type="Proteomes" id="UP000311919"/>
    </source>
</evidence>
<protein>
    <submittedName>
        <fullName evidence="2">Uncharacterized protein</fullName>
    </submittedName>
</protein>
<organism evidence="2 3">
    <name type="scientific">Schistosoma japonicum</name>
    <name type="common">Blood fluke</name>
    <dbReference type="NCBI Taxonomy" id="6182"/>
    <lineage>
        <taxon>Eukaryota</taxon>
        <taxon>Metazoa</taxon>
        <taxon>Spiralia</taxon>
        <taxon>Lophotrochozoa</taxon>
        <taxon>Platyhelminthes</taxon>
        <taxon>Trematoda</taxon>
        <taxon>Digenea</taxon>
        <taxon>Strigeidida</taxon>
        <taxon>Schistosomatoidea</taxon>
        <taxon>Schistosomatidae</taxon>
        <taxon>Schistosoma</taxon>
    </lineage>
</organism>
<proteinExistence type="predicted"/>
<keyword evidence="1" id="KW-0732">Signal</keyword>
<feature type="chain" id="PRO_5021377507" evidence="1">
    <location>
        <begin position="18"/>
        <end position="61"/>
    </location>
</feature>
<name>A0A4Z2DGA7_SCHJA</name>
<sequence length="61" mass="7418">MIYLITLIVFFYEQCDACRYLSYNCEETSYDNLVYTYDYSQRLEFENRGVKEQHAASKCLY</sequence>
<comment type="caution">
    <text evidence="2">The sequence shown here is derived from an EMBL/GenBank/DDBJ whole genome shotgun (WGS) entry which is preliminary data.</text>
</comment>
<gene>
    <name evidence="2" type="ORF">EWB00_001306</name>
</gene>
<reference evidence="2 3" key="1">
    <citation type="submission" date="2019-03" db="EMBL/GenBank/DDBJ databases">
        <title>An improved genome assembly of the fluke Schistosoma japonicum.</title>
        <authorList>
            <person name="Hu W."/>
            <person name="Luo F."/>
            <person name="Yin M."/>
            <person name="Mo X."/>
            <person name="Sun C."/>
            <person name="Wu Q."/>
            <person name="Zhu B."/>
            <person name="Xiang M."/>
            <person name="Wang J."/>
            <person name="Wang Y."/>
            <person name="Zhang T."/>
            <person name="Xu B."/>
            <person name="Zheng H."/>
            <person name="Feng Z."/>
        </authorList>
    </citation>
    <scope>NUCLEOTIDE SEQUENCE [LARGE SCALE GENOMIC DNA]</scope>
    <source>
        <strain evidence="2">HuSjv2</strain>
        <tissue evidence="2">Worms</tissue>
    </source>
</reference>
<dbReference type="EMBL" id="SKCS01000148">
    <property type="protein sequence ID" value="TNN15438.1"/>
    <property type="molecule type" value="Genomic_DNA"/>
</dbReference>
<evidence type="ECO:0000313" key="2">
    <source>
        <dbReference type="EMBL" id="TNN15438.1"/>
    </source>
</evidence>
<evidence type="ECO:0000256" key="1">
    <source>
        <dbReference type="SAM" id="SignalP"/>
    </source>
</evidence>
<dbReference type="Proteomes" id="UP000311919">
    <property type="component" value="Unassembled WGS sequence"/>
</dbReference>
<keyword evidence="3" id="KW-1185">Reference proteome</keyword>
<dbReference type="AlphaFoldDB" id="A0A4Z2DGA7"/>